<dbReference type="GO" id="GO:0042545">
    <property type="term" value="P:cell wall modification"/>
    <property type="evidence" value="ECO:0007669"/>
    <property type="project" value="UniProtKB-UniRule"/>
</dbReference>
<evidence type="ECO:0000256" key="1">
    <source>
        <dbReference type="ARBA" id="ARBA00004196"/>
    </source>
</evidence>
<feature type="domain" description="Pectinesterase catalytic" evidence="13">
    <location>
        <begin position="96"/>
        <end position="381"/>
    </location>
</feature>
<comment type="subcellular location">
    <subcellularLocation>
        <location evidence="1">Cell envelope</location>
    </subcellularLocation>
    <subcellularLocation>
        <location evidence="2">Secreted</location>
    </subcellularLocation>
</comment>
<keyword evidence="9 12" id="KW-0063">Aspartyl esterase</keyword>
<dbReference type="GO" id="GO:0045490">
    <property type="term" value="P:pectin catabolic process"/>
    <property type="evidence" value="ECO:0007669"/>
    <property type="project" value="UniProtKB-UniRule"/>
</dbReference>
<evidence type="ECO:0000256" key="6">
    <source>
        <dbReference type="ARBA" id="ARBA00022525"/>
    </source>
</evidence>
<evidence type="ECO:0000256" key="5">
    <source>
        <dbReference type="ARBA" id="ARBA00013229"/>
    </source>
</evidence>
<feature type="active site" evidence="11">
    <location>
        <position position="249"/>
    </location>
</feature>
<keyword evidence="8 12" id="KW-0378">Hydrolase</keyword>
<dbReference type="InterPro" id="IPR011050">
    <property type="entry name" value="Pectin_lyase_fold/virulence"/>
</dbReference>
<proteinExistence type="inferred from homology"/>
<keyword evidence="7 12" id="KW-0732">Signal</keyword>
<accession>A0A8T2SJM9</accession>
<feature type="chain" id="PRO_5035970155" description="Pectinesterase" evidence="12">
    <location>
        <begin position="29"/>
        <end position="387"/>
    </location>
</feature>
<dbReference type="AlphaFoldDB" id="A0A8T2SJM9"/>
<dbReference type="EC" id="3.1.1.11" evidence="5 12"/>
<dbReference type="FunFam" id="2.160.20.10:FF:000008">
    <property type="entry name" value="Pectinesterase"/>
    <property type="match status" value="1"/>
</dbReference>
<comment type="similarity">
    <text evidence="4">Belongs to the pectinesterase family.</text>
</comment>
<evidence type="ECO:0000256" key="8">
    <source>
        <dbReference type="ARBA" id="ARBA00022801"/>
    </source>
</evidence>
<evidence type="ECO:0000256" key="3">
    <source>
        <dbReference type="ARBA" id="ARBA00005184"/>
    </source>
</evidence>
<evidence type="ECO:0000256" key="7">
    <source>
        <dbReference type="ARBA" id="ARBA00022729"/>
    </source>
</evidence>
<keyword evidence="6" id="KW-0964">Secreted</keyword>
<evidence type="ECO:0000313" key="14">
    <source>
        <dbReference type="EMBL" id="KAH7352230.1"/>
    </source>
</evidence>
<dbReference type="InterPro" id="IPR033131">
    <property type="entry name" value="Pectinesterase_Asp_AS"/>
</dbReference>
<evidence type="ECO:0000256" key="2">
    <source>
        <dbReference type="ARBA" id="ARBA00004613"/>
    </source>
</evidence>
<dbReference type="PROSITE" id="PS00503">
    <property type="entry name" value="PECTINESTERASE_2"/>
    <property type="match status" value="1"/>
</dbReference>
<evidence type="ECO:0000313" key="15">
    <source>
        <dbReference type="Proteomes" id="UP000825935"/>
    </source>
</evidence>
<evidence type="ECO:0000259" key="13">
    <source>
        <dbReference type="Pfam" id="PF01095"/>
    </source>
</evidence>
<organism evidence="14 15">
    <name type="scientific">Ceratopteris richardii</name>
    <name type="common">Triangle waterfern</name>
    <dbReference type="NCBI Taxonomy" id="49495"/>
    <lineage>
        <taxon>Eukaryota</taxon>
        <taxon>Viridiplantae</taxon>
        <taxon>Streptophyta</taxon>
        <taxon>Embryophyta</taxon>
        <taxon>Tracheophyta</taxon>
        <taxon>Polypodiopsida</taxon>
        <taxon>Polypodiidae</taxon>
        <taxon>Polypodiales</taxon>
        <taxon>Pteridineae</taxon>
        <taxon>Pteridaceae</taxon>
        <taxon>Parkerioideae</taxon>
        <taxon>Ceratopteris</taxon>
    </lineage>
</organism>
<comment type="pathway">
    <text evidence="3 12">Glycan metabolism; pectin degradation; 2-dehydro-3-deoxy-D-gluconate from pectin: step 1/5.</text>
</comment>
<protein>
    <recommendedName>
        <fullName evidence="5 12">Pectinesterase</fullName>
        <ecNumber evidence="5 12">3.1.1.11</ecNumber>
    </recommendedName>
</protein>
<dbReference type="OrthoDB" id="2019149at2759"/>
<keyword evidence="15" id="KW-1185">Reference proteome</keyword>
<sequence>MARSSWLLCLLIVIQVWLLCLESMVAECRPHQDRSSAGLRRTPLSRKLAEAGNVSVDLAATEIDFKEWVSYVGSKKHEAVSSEIFYTSAADSGNVITVSKSGGADLTTVQAAVNAVPSNNKQRVVIQIAAGTYEEKVDIPSSKAYISFIGAGSDVTKITWGDTASSAGSTFKSASVAVNSDYFIARDIAFENSAAAPPPGAVGRQAVALRIGGDKASFYSCKFYGAQDTLYDYQGRHYFKNCFIQGSIDFIFGDGQSYYDGCELHSIASSSGSLTAQKREKPSENTGFSFVNCKVTGSGMIYLGRAWGAYSRVVFISTYIDDIIVPQGWNDFGDSSHQKTAFYGEYQCSGPGADSKNRVAWSYQLTASQAAPFQTISFIDGSSWVQS</sequence>
<comment type="caution">
    <text evidence="14">The sequence shown here is derived from an EMBL/GenBank/DDBJ whole genome shotgun (WGS) entry which is preliminary data.</text>
</comment>
<dbReference type="InterPro" id="IPR012334">
    <property type="entry name" value="Pectin_lyas_fold"/>
</dbReference>
<dbReference type="Pfam" id="PF01095">
    <property type="entry name" value="Pectinesterase"/>
    <property type="match status" value="1"/>
</dbReference>
<dbReference type="SUPFAM" id="SSF51126">
    <property type="entry name" value="Pectin lyase-like"/>
    <property type="match status" value="1"/>
</dbReference>
<evidence type="ECO:0000256" key="9">
    <source>
        <dbReference type="ARBA" id="ARBA00023085"/>
    </source>
</evidence>
<dbReference type="EMBL" id="CM035424">
    <property type="protein sequence ID" value="KAH7352230.1"/>
    <property type="molecule type" value="Genomic_DNA"/>
</dbReference>
<dbReference type="PANTHER" id="PTHR31321">
    <property type="entry name" value="ACYL-COA THIOESTER HYDROLASE YBHC-RELATED"/>
    <property type="match status" value="1"/>
</dbReference>
<dbReference type="GO" id="GO:0030599">
    <property type="term" value="F:pectinesterase activity"/>
    <property type="evidence" value="ECO:0007669"/>
    <property type="project" value="UniProtKB-UniRule"/>
</dbReference>
<evidence type="ECO:0000256" key="4">
    <source>
        <dbReference type="ARBA" id="ARBA00008891"/>
    </source>
</evidence>
<name>A0A8T2SJM9_CERRI</name>
<reference evidence="14" key="1">
    <citation type="submission" date="2021-08" db="EMBL/GenBank/DDBJ databases">
        <title>WGS assembly of Ceratopteris richardii.</title>
        <authorList>
            <person name="Marchant D.B."/>
            <person name="Chen G."/>
            <person name="Jenkins J."/>
            <person name="Shu S."/>
            <person name="Leebens-Mack J."/>
            <person name="Grimwood J."/>
            <person name="Schmutz J."/>
            <person name="Soltis P."/>
            <person name="Soltis D."/>
            <person name="Chen Z.-H."/>
        </authorList>
    </citation>
    <scope>NUCLEOTIDE SEQUENCE</scope>
    <source>
        <strain evidence="14">Whitten #5841</strain>
        <tissue evidence="14">Leaf</tissue>
    </source>
</reference>
<evidence type="ECO:0000256" key="10">
    <source>
        <dbReference type="ARBA" id="ARBA00047928"/>
    </source>
</evidence>
<dbReference type="Proteomes" id="UP000825935">
    <property type="component" value="Chromosome 19"/>
</dbReference>
<evidence type="ECO:0000256" key="12">
    <source>
        <dbReference type="RuleBase" id="RU000589"/>
    </source>
</evidence>
<dbReference type="GO" id="GO:0005576">
    <property type="term" value="C:extracellular region"/>
    <property type="evidence" value="ECO:0007669"/>
    <property type="project" value="UniProtKB-SubCell"/>
</dbReference>
<dbReference type="InterPro" id="IPR000070">
    <property type="entry name" value="Pectinesterase_cat"/>
</dbReference>
<evidence type="ECO:0000256" key="11">
    <source>
        <dbReference type="PROSITE-ProRule" id="PRU10040"/>
    </source>
</evidence>
<dbReference type="OMA" id="WLLCLES"/>
<comment type="catalytic activity">
    <reaction evidence="10 12">
        <text>[(1-&gt;4)-alpha-D-galacturonosyl methyl ester](n) + n H2O = [(1-&gt;4)-alpha-D-galacturonosyl](n) + n methanol + n H(+)</text>
        <dbReference type="Rhea" id="RHEA:22380"/>
        <dbReference type="Rhea" id="RHEA-COMP:14570"/>
        <dbReference type="Rhea" id="RHEA-COMP:14573"/>
        <dbReference type="ChEBI" id="CHEBI:15377"/>
        <dbReference type="ChEBI" id="CHEBI:15378"/>
        <dbReference type="ChEBI" id="CHEBI:17790"/>
        <dbReference type="ChEBI" id="CHEBI:140522"/>
        <dbReference type="ChEBI" id="CHEBI:140523"/>
        <dbReference type="EC" id="3.1.1.11"/>
    </reaction>
</comment>
<dbReference type="Gene3D" id="2.160.20.10">
    <property type="entry name" value="Single-stranded right-handed beta-helix, Pectin lyase-like"/>
    <property type="match status" value="1"/>
</dbReference>
<gene>
    <name evidence="14" type="ORF">KP509_19G035900</name>
</gene>
<feature type="signal peptide" evidence="12">
    <location>
        <begin position="1"/>
        <end position="28"/>
    </location>
</feature>
<dbReference type="PANTHER" id="PTHR31321:SF57">
    <property type="entry name" value="PECTINESTERASE 53-RELATED"/>
    <property type="match status" value="1"/>
</dbReference>